<dbReference type="CDD" id="cd04301">
    <property type="entry name" value="NAT_SF"/>
    <property type="match status" value="1"/>
</dbReference>
<evidence type="ECO:0000259" key="6">
    <source>
        <dbReference type="PROSITE" id="PS51186"/>
    </source>
</evidence>
<dbReference type="PROSITE" id="PS51186">
    <property type="entry name" value="GNAT"/>
    <property type="match status" value="1"/>
</dbReference>
<dbReference type="SUPFAM" id="SSF55729">
    <property type="entry name" value="Acyl-CoA N-acyltransferases (Nat)"/>
    <property type="match status" value="1"/>
</dbReference>
<organism evidence="7 8">
    <name type="scientific">Microbacterium oleivorans</name>
    <dbReference type="NCBI Taxonomy" id="273677"/>
    <lineage>
        <taxon>Bacteria</taxon>
        <taxon>Bacillati</taxon>
        <taxon>Actinomycetota</taxon>
        <taxon>Actinomycetes</taxon>
        <taxon>Micrococcales</taxon>
        <taxon>Microbacteriaceae</taxon>
        <taxon>Microbacterium</taxon>
    </lineage>
</organism>
<name>A0A4R5YJA3_9MICO</name>
<accession>A0A4R5YJA3</accession>
<keyword evidence="4" id="KW-0012">Acyltransferase</keyword>
<comment type="catalytic activity">
    <reaction evidence="5">
        <text>glycyl-tRNA(Gly) + acetyl-CoA = N-acetylglycyl-tRNA(Gly) + CoA + H(+)</text>
        <dbReference type="Rhea" id="RHEA:81867"/>
        <dbReference type="Rhea" id="RHEA-COMP:9683"/>
        <dbReference type="Rhea" id="RHEA-COMP:19766"/>
        <dbReference type="ChEBI" id="CHEBI:15378"/>
        <dbReference type="ChEBI" id="CHEBI:57287"/>
        <dbReference type="ChEBI" id="CHEBI:57288"/>
        <dbReference type="ChEBI" id="CHEBI:78522"/>
        <dbReference type="ChEBI" id="CHEBI:232036"/>
    </reaction>
</comment>
<protein>
    <submittedName>
        <fullName evidence="7">N-acetyltransferase</fullName>
    </submittedName>
</protein>
<dbReference type="GO" id="GO:0016747">
    <property type="term" value="F:acyltransferase activity, transferring groups other than amino-acyl groups"/>
    <property type="evidence" value="ECO:0007669"/>
    <property type="project" value="InterPro"/>
</dbReference>
<evidence type="ECO:0000313" key="7">
    <source>
        <dbReference type="EMBL" id="TDL45039.1"/>
    </source>
</evidence>
<dbReference type="InterPro" id="IPR016181">
    <property type="entry name" value="Acyl_CoA_acyltransferase"/>
</dbReference>
<evidence type="ECO:0000256" key="5">
    <source>
        <dbReference type="ARBA" id="ARBA00049880"/>
    </source>
</evidence>
<keyword evidence="2" id="KW-1277">Toxin-antitoxin system</keyword>
<dbReference type="PANTHER" id="PTHR36449:SF1">
    <property type="entry name" value="ACETYLTRANSFERASE"/>
    <property type="match status" value="1"/>
</dbReference>
<dbReference type="AlphaFoldDB" id="A0A4R5YJA3"/>
<evidence type="ECO:0000256" key="1">
    <source>
        <dbReference type="ARBA" id="ARBA00022491"/>
    </source>
</evidence>
<evidence type="ECO:0000256" key="3">
    <source>
        <dbReference type="ARBA" id="ARBA00022679"/>
    </source>
</evidence>
<evidence type="ECO:0000313" key="8">
    <source>
        <dbReference type="Proteomes" id="UP000295633"/>
    </source>
</evidence>
<dbReference type="PANTHER" id="PTHR36449">
    <property type="entry name" value="ACETYLTRANSFERASE-RELATED"/>
    <property type="match status" value="1"/>
</dbReference>
<feature type="domain" description="N-acetyltransferase" evidence="6">
    <location>
        <begin position="1"/>
        <end position="163"/>
    </location>
</feature>
<comment type="caution">
    <text evidence="7">The sequence shown here is derived from an EMBL/GenBank/DDBJ whole genome shotgun (WGS) entry which is preliminary data.</text>
</comment>
<dbReference type="Pfam" id="PF13508">
    <property type="entry name" value="Acetyltransf_7"/>
    <property type="match status" value="1"/>
</dbReference>
<keyword evidence="1" id="KW-0678">Repressor</keyword>
<dbReference type="InterPro" id="IPR000182">
    <property type="entry name" value="GNAT_dom"/>
</dbReference>
<dbReference type="RefSeq" id="WP_133398312.1">
    <property type="nucleotide sequence ID" value="NZ_SMZX01000001.1"/>
</dbReference>
<reference evidence="7 8" key="1">
    <citation type="submission" date="2019-03" db="EMBL/GenBank/DDBJ databases">
        <title>Genome Sequencing and Assembly of Various Microbes Isolated from Partially Reclaimed Soil and Acid Mine Drainage (AMD) Site.</title>
        <authorList>
            <person name="Steinbock B."/>
            <person name="Bechtold R."/>
            <person name="Sevigny J.L."/>
            <person name="Thomas D."/>
            <person name="Cuthill L.R."/>
            <person name="Aveiro Johannsen E.J."/>
            <person name="Thomas K."/>
            <person name="Ghosh A."/>
        </authorList>
    </citation>
    <scope>NUCLEOTIDE SEQUENCE [LARGE SCALE GENOMIC DNA]</scope>
    <source>
        <strain evidence="7 8">F-B2</strain>
    </source>
</reference>
<dbReference type="Gene3D" id="3.40.630.30">
    <property type="match status" value="1"/>
</dbReference>
<keyword evidence="3 7" id="KW-0808">Transferase</keyword>
<proteinExistence type="predicted"/>
<dbReference type="Proteomes" id="UP000295633">
    <property type="component" value="Unassembled WGS sequence"/>
</dbReference>
<dbReference type="EMBL" id="SMZX01000001">
    <property type="protein sequence ID" value="TDL45039.1"/>
    <property type="molecule type" value="Genomic_DNA"/>
</dbReference>
<gene>
    <name evidence="7" type="ORF">E2R54_00680</name>
</gene>
<evidence type="ECO:0000256" key="4">
    <source>
        <dbReference type="ARBA" id="ARBA00023315"/>
    </source>
</evidence>
<evidence type="ECO:0000256" key="2">
    <source>
        <dbReference type="ARBA" id="ARBA00022649"/>
    </source>
</evidence>
<sequence length="166" mass="18428">MTTFVGPRKLEKSDARETFHSGATELDDWFTRFAWENQAANNATTYVARDGDRVAGFYSITMAAVAKDDAPARVSERRPSQIPCILLARLAVDEAYKGEGLGSGLLRDALIRSFHISGSIGAAAVLIHCRDENAKSFYLHHGDFLQSPVEDLHLMIPMKELRQFAE</sequence>